<reference evidence="1 2" key="1">
    <citation type="journal article" date="2018" name="Sci. Rep.">
        <title>Comparative genomics provides insights into the lifestyle and reveals functional heterogeneity of dark septate endophytic fungi.</title>
        <authorList>
            <person name="Knapp D.G."/>
            <person name="Nemeth J.B."/>
            <person name="Barry K."/>
            <person name="Hainaut M."/>
            <person name="Henrissat B."/>
            <person name="Johnson J."/>
            <person name="Kuo A."/>
            <person name="Lim J.H.P."/>
            <person name="Lipzen A."/>
            <person name="Nolan M."/>
            <person name="Ohm R.A."/>
            <person name="Tamas L."/>
            <person name="Grigoriev I.V."/>
            <person name="Spatafora J.W."/>
            <person name="Nagy L.G."/>
            <person name="Kovacs G.M."/>
        </authorList>
    </citation>
    <scope>NUCLEOTIDE SEQUENCE [LARGE SCALE GENOMIC DNA]</scope>
    <source>
        <strain evidence="1 2">DSE2036</strain>
    </source>
</reference>
<protein>
    <submittedName>
        <fullName evidence="1">Uncharacterized protein</fullName>
    </submittedName>
</protein>
<name>A0A2V1D0P2_9PLEO</name>
<evidence type="ECO:0000313" key="1">
    <source>
        <dbReference type="EMBL" id="PVH91561.1"/>
    </source>
</evidence>
<keyword evidence="2" id="KW-1185">Reference proteome</keyword>
<gene>
    <name evidence="1" type="ORF">DM02DRAFT_704422</name>
</gene>
<sequence>MSNLCRSMEVGNKRRLLCRYADTSKGHTDGLWYKYAHTLSIGLSKKVSQELNVISRIAVRDRDSLCIRDQPSHKLRKFVTLSIAARAGKSTSAQRDPPNAAEHASFLHDVQHCSRIDLRTNARFVPVTGALAPCIGVTVSEWGCDSSRYRVVPHCKGDVEKVCLNGKALRFCAAGYDWKWVIGKHLSVTRRHQRSQKGKF</sequence>
<evidence type="ECO:0000313" key="2">
    <source>
        <dbReference type="Proteomes" id="UP000244855"/>
    </source>
</evidence>
<dbReference type="AlphaFoldDB" id="A0A2V1D0P2"/>
<dbReference type="Proteomes" id="UP000244855">
    <property type="component" value="Unassembled WGS sequence"/>
</dbReference>
<organism evidence="1 2">
    <name type="scientific">Periconia macrospinosa</name>
    <dbReference type="NCBI Taxonomy" id="97972"/>
    <lineage>
        <taxon>Eukaryota</taxon>
        <taxon>Fungi</taxon>
        <taxon>Dikarya</taxon>
        <taxon>Ascomycota</taxon>
        <taxon>Pezizomycotina</taxon>
        <taxon>Dothideomycetes</taxon>
        <taxon>Pleosporomycetidae</taxon>
        <taxon>Pleosporales</taxon>
        <taxon>Massarineae</taxon>
        <taxon>Periconiaceae</taxon>
        <taxon>Periconia</taxon>
    </lineage>
</organism>
<dbReference type="EMBL" id="KZ805839">
    <property type="protein sequence ID" value="PVH91561.1"/>
    <property type="molecule type" value="Genomic_DNA"/>
</dbReference>
<accession>A0A2V1D0P2</accession>
<proteinExistence type="predicted"/>